<accession>A0A4R9KAJ4</accession>
<protein>
    <submittedName>
        <fullName evidence="1">SRPBCC family protein</fullName>
    </submittedName>
</protein>
<comment type="caution">
    <text evidence="1">The sequence shown here is derived from an EMBL/GenBank/DDBJ whole genome shotgun (WGS) entry which is preliminary data.</text>
</comment>
<gene>
    <name evidence="1" type="ORF">EHQ58_04095</name>
</gene>
<evidence type="ECO:0000313" key="1">
    <source>
        <dbReference type="EMBL" id="TGL61803.1"/>
    </source>
</evidence>
<dbReference type="RefSeq" id="WP_135622287.1">
    <property type="nucleotide sequence ID" value="NZ_RQGD01000014.1"/>
</dbReference>
<name>A0A4R9KAJ4_9LEPT</name>
<proteinExistence type="predicted"/>
<sequence>MRVKNIHERRVRADLETTHQVFESLATKKDRLWPKQSWPALRLDAPKERQGRGGHGPIRYQVSEHIPGKKTTFVFENEKLSRGLVGVHYFELIEEGSGMFLARHVIDVDLQGPAILLWPTFIRPMHDALIEDALDNFERETTQALEKQNQYSLWVRFLRMVFMK</sequence>
<reference evidence="1" key="1">
    <citation type="journal article" date="2019" name="PLoS Negl. Trop. Dis.">
        <title>Revisiting the worldwide diversity of Leptospira species in the environment.</title>
        <authorList>
            <person name="Vincent A.T."/>
            <person name="Schiettekatte O."/>
            <person name="Bourhy P."/>
            <person name="Veyrier F.J."/>
            <person name="Picardeau M."/>
        </authorList>
    </citation>
    <scope>NUCLEOTIDE SEQUENCE [LARGE SCALE GENOMIC DNA]</scope>
    <source>
        <strain evidence="1">201702476</strain>
    </source>
</reference>
<dbReference type="Proteomes" id="UP000297693">
    <property type="component" value="Unassembled WGS sequence"/>
</dbReference>
<dbReference type="SUPFAM" id="SSF55961">
    <property type="entry name" value="Bet v1-like"/>
    <property type="match status" value="1"/>
</dbReference>
<dbReference type="AlphaFoldDB" id="A0A4R9KAJ4"/>
<organism evidence="1 2">
    <name type="scientific">Leptospira ognonensis</name>
    <dbReference type="NCBI Taxonomy" id="2484945"/>
    <lineage>
        <taxon>Bacteria</taxon>
        <taxon>Pseudomonadati</taxon>
        <taxon>Spirochaetota</taxon>
        <taxon>Spirochaetia</taxon>
        <taxon>Leptospirales</taxon>
        <taxon>Leptospiraceae</taxon>
        <taxon>Leptospira</taxon>
    </lineage>
</organism>
<evidence type="ECO:0000313" key="2">
    <source>
        <dbReference type="Proteomes" id="UP000297693"/>
    </source>
</evidence>
<dbReference type="EMBL" id="RQGD01000014">
    <property type="protein sequence ID" value="TGL61803.1"/>
    <property type="molecule type" value="Genomic_DNA"/>
</dbReference>
<dbReference type="OrthoDB" id="7067492at2"/>
<keyword evidence="2" id="KW-1185">Reference proteome</keyword>